<reference evidence="5 6" key="1">
    <citation type="submission" date="2015-12" db="EMBL/GenBank/DDBJ databases">
        <title>Nitrous oxide reduction kinetics distinguish bacteria harboring typical versus atypical NosZ.</title>
        <authorList>
            <person name="Yoon S."/>
            <person name="Nissen S."/>
            <person name="Park D."/>
            <person name="Sanford R.A."/>
            <person name="Loeffler F.E."/>
        </authorList>
    </citation>
    <scope>NUCLEOTIDE SEQUENCE [LARGE SCALE GENOMIC DNA]</scope>
    <source>
        <strain evidence="5 6">ATCC BAA-841</strain>
    </source>
</reference>
<sequence length="147" mass="16109">MKVETYLFGAVEISPEKVINFPSGLVGFEESKRYTLVHEDDKAEAASFTLQSLDDPNLAFQIVDPATLGFNYELLLSDAENALLQSPATEDIAVMQLLFKKEVDGKAVISPNLRAPLVINTRARVGLQKVMESLRPNITLSNLSSAV</sequence>
<dbReference type="Pfam" id="PF02623">
    <property type="entry name" value="FliW"/>
    <property type="match status" value="1"/>
</dbReference>
<keyword evidence="6" id="KW-1185">Reference proteome</keyword>
<comment type="subunit">
    <text evidence="4">Interacts with translational regulator CsrA and flagellin(s).</text>
</comment>
<comment type="similarity">
    <text evidence="4">Belongs to the FliW family.</text>
</comment>
<dbReference type="Gene3D" id="2.30.290.10">
    <property type="entry name" value="BH3618-like"/>
    <property type="match status" value="1"/>
</dbReference>
<dbReference type="PANTHER" id="PTHR39190">
    <property type="entry name" value="FLAGELLAR ASSEMBLY FACTOR FLIW"/>
    <property type="match status" value="1"/>
</dbReference>
<dbReference type="RefSeq" id="WP_066880347.1">
    <property type="nucleotide sequence ID" value="NZ_LODL01000007.1"/>
</dbReference>
<dbReference type="GO" id="GO:0005737">
    <property type="term" value="C:cytoplasm"/>
    <property type="evidence" value="ECO:0007669"/>
    <property type="project" value="UniProtKB-SubCell"/>
</dbReference>
<organism evidence="5 6">
    <name type="scientific">Dechloromonas denitrificans</name>
    <dbReference type="NCBI Taxonomy" id="281362"/>
    <lineage>
        <taxon>Bacteria</taxon>
        <taxon>Pseudomonadati</taxon>
        <taxon>Pseudomonadota</taxon>
        <taxon>Betaproteobacteria</taxon>
        <taxon>Rhodocyclales</taxon>
        <taxon>Azonexaceae</taxon>
        <taxon>Dechloromonas</taxon>
    </lineage>
</organism>
<comment type="subcellular location">
    <subcellularLocation>
        <location evidence="4">Cytoplasm</location>
    </subcellularLocation>
</comment>
<comment type="function">
    <text evidence="4">Acts as an anti-CsrA protein, binds CsrA and prevents it from repressing translation of its target genes, one of which is flagellin. Binds to flagellin and participates in the assembly of the flagellum.</text>
</comment>
<keyword evidence="5" id="KW-0969">Cilium</keyword>
<dbReference type="HAMAP" id="MF_01185">
    <property type="entry name" value="FliW"/>
    <property type="match status" value="1"/>
</dbReference>
<evidence type="ECO:0000256" key="4">
    <source>
        <dbReference type="HAMAP-Rule" id="MF_01185"/>
    </source>
</evidence>
<gene>
    <name evidence="4" type="primary">fliW</name>
    <name evidence="5" type="ORF">AT959_02780</name>
</gene>
<accession>A0A133XM42</accession>
<evidence type="ECO:0000256" key="2">
    <source>
        <dbReference type="ARBA" id="ARBA00022795"/>
    </source>
</evidence>
<keyword evidence="5" id="KW-0282">Flagellum</keyword>
<keyword evidence="1 4" id="KW-0963">Cytoplasm</keyword>
<evidence type="ECO:0000313" key="5">
    <source>
        <dbReference type="EMBL" id="KXB32004.1"/>
    </source>
</evidence>
<keyword evidence="3 4" id="KW-0810">Translation regulation</keyword>
<evidence type="ECO:0000256" key="1">
    <source>
        <dbReference type="ARBA" id="ARBA00022490"/>
    </source>
</evidence>
<dbReference type="AlphaFoldDB" id="A0A133XM42"/>
<dbReference type="NCBIfam" id="NF009792">
    <property type="entry name" value="PRK13284.1"/>
    <property type="match status" value="1"/>
</dbReference>
<keyword evidence="4" id="KW-0143">Chaperone</keyword>
<evidence type="ECO:0000313" key="6">
    <source>
        <dbReference type="Proteomes" id="UP000070186"/>
    </source>
</evidence>
<dbReference type="GO" id="GO:0044780">
    <property type="term" value="P:bacterial-type flagellum assembly"/>
    <property type="evidence" value="ECO:0007669"/>
    <property type="project" value="UniProtKB-UniRule"/>
</dbReference>
<name>A0A133XM42_9RHOO</name>
<keyword evidence="2 4" id="KW-1005">Bacterial flagellum biogenesis</keyword>
<dbReference type="Proteomes" id="UP000070186">
    <property type="component" value="Unassembled WGS sequence"/>
</dbReference>
<dbReference type="SUPFAM" id="SSF141457">
    <property type="entry name" value="BH3618-like"/>
    <property type="match status" value="1"/>
</dbReference>
<dbReference type="InterPro" id="IPR003775">
    <property type="entry name" value="Flagellar_assembly_factor_FliW"/>
</dbReference>
<comment type="caution">
    <text evidence="5">The sequence shown here is derived from an EMBL/GenBank/DDBJ whole genome shotgun (WGS) entry which is preliminary data.</text>
</comment>
<protein>
    <recommendedName>
        <fullName evidence="4">Flagellar assembly factor FliW</fullName>
    </recommendedName>
</protein>
<proteinExistence type="inferred from homology"/>
<keyword evidence="5" id="KW-0966">Cell projection</keyword>
<dbReference type="GO" id="GO:0006417">
    <property type="term" value="P:regulation of translation"/>
    <property type="evidence" value="ECO:0007669"/>
    <property type="project" value="UniProtKB-KW"/>
</dbReference>
<evidence type="ECO:0000256" key="3">
    <source>
        <dbReference type="ARBA" id="ARBA00022845"/>
    </source>
</evidence>
<dbReference type="InterPro" id="IPR024046">
    <property type="entry name" value="Flagellar_assmbl_FliW_dom_sf"/>
</dbReference>
<dbReference type="EMBL" id="LODL01000007">
    <property type="protein sequence ID" value="KXB32004.1"/>
    <property type="molecule type" value="Genomic_DNA"/>
</dbReference>
<dbReference type="STRING" id="281362.AT959_02780"/>
<dbReference type="PANTHER" id="PTHR39190:SF1">
    <property type="entry name" value="FLAGELLAR ASSEMBLY FACTOR FLIW"/>
    <property type="match status" value="1"/>
</dbReference>